<feature type="compositionally biased region" description="Acidic residues" evidence="1">
    <location>
        <begin position="259"/>
        <end position="274"/>
    </location>
</feature>
<feature type="compositionally biased region" description="Basic and acidic residues" evidence="1">
    <location>
        <begin position="241"/>
        <end position="258"/>
    </location>
</feature>
<feature type="compositionally biased region" description="Basic and acidic residues" evidence="1">
    <location>
        <begin position="160"/>
        <end position="185"/>
    </location>
</feature>
<feature type="compositionally biased region" description="Basic residues" evidence="1">
    <location>
        <begin position="88"/>
        <end position="101"/>
    </location>
</feature>
<name>A0A9W7F1M8_9STRA</name>
<feature type="compositionally biased region" description="Basic and acidic residues" evidence="1">
    <location>
        <begin position="29"/>
        <end position="38"/>
    </location>
</feature>
<keyword evidence="2" id="KW-1133">Transmembrane helix</keyword>
<keyword evidence="4" id="KW-1185">Reference proteome</keyword>
<keyword evidence="2" id="KW-0812">Transmembrane</keyword>
<feature type="region of interest" description="Disordered" evidence="1">
    <location>
        <begin position="29"/>
        <end position="392"/>
    </location>
</feature>
<reference evidence="4" key="1">
    <citation type="journal article" date="2023" name="Commun. Biol.">
        <title>Genome analysis of Parmales, the sister group of diatoms, reveals the evolutionary specialization of diatoms from phago-mixotrophs to photoautotrophs.</title>
        <authorList>
            <person name="Ban H."/>
            <person name="Sato S."/>
            <person name="Yoshikawa S."/>
            <person name="Yamada K."/>
            <person name="Nakamura Y."/>
            <person name="Ichinomiya M."/>
            <person name="Sato N."/>
            <person name="Blanc-Mathieu R."/>
            <person name="Endo H."/>
            <person name="Kuwata A."/>
            <person name="Ogata H."/>
        </authorList>
    </citation>
    <scope>NUCLEOTIDE SEQUENCE [LARGE SCALE GENOMIC DNA]</scope>
    <source>
        <strain evidence="4">NIES 3699</strain>
    </source>
</reference>
<keyword evidence="2" id="KW-0472">Membrane</keyword>
<dbReference type="EMBL" id="BRXX01000224">
    <property type="protein sequence ID" value="GMH98750.1"/>
    <property type="molecule type" value="Genomic_DNA"/>
</dbReference>
<dbReference type="AlphaFoldDB" id="A0A9W7F1M8"/>
<protein>
    <submittedName>
        <fullName evidence="3">Uncharacterized protein</fullName>
    </submittedName>
</protein>
<feature type="compositionally biased region" description="Acidic residues" evidence="1">
    <location>
        <begin position="201"/>
        <end position="212"/>
    </location>
</feature>
<evidence type="ECO:0000256" key="1">
    <source>
        <dbReference type="SAM" id="MobiDB-lite"/>
    </source>
</evidence>
<evidence type="ECO:0000256" key="2">
    <source>
        <dbReference type="SAM" id="Phobius"/>
    </source>
</evidence>
<sequence length="506" mass="57213">MPMPILSPNPVSIKSWKEGRVLNYYNYDDNDHLITGRDDEGDCEGDSRVGGDDISELNDNDSVIDGNTAKDNLRERASDDFEVENGSKNKKVVGSKKRARKSTTVEEREEESEEEEKSTEKGDRLSMAEKTFEKNKMNDVVEKETREDDEEEVDGGNVRDPSKKRGRPSSETKVSAEKGEKRMANDSKGSGRKKDRREMSENVEDDDVEEVSETPVKKRRGRPSKKTVKTVKVSKKSKPTVSDRDKRQRNEKKKAKEVVEEEESEEDDDDESAEVDSTPVKKRGRPSKKLKKSVEKVGKQVTTTSKGVNDGVEGDNEIKVKKSGRTPTSSKQKLKKREKKQEKEASKHIPSKPSTKPSTPPPPPKTIKFTSKSTKKTYHLPNPSSSSPRPNPYTSWCYKTGKWLDSRLNHHPNKSYKWSSKLEKERVEYFKFHVIDDNEVKMIERVIGGRRIGTEYEHLTEVCNFEVGVVRGYVRMGGKVEGHPVSFCCVFFVGGGGVVVVFEKGS</sequence>
<feature type="compositionally biased region" description="Basic and acidic residues" evidence="1">
    <location>
        <begin position="118"/>
        <end position="146"/>
    </location>
</feature>
<comment type="caution">
    <text evidence="3">The sequence shown here is derived from an EMBL/GenBank/DDBJ whole genome shotgun (WGS) entry which is preliminary data.</text>
</comment>
<proteinExistence type="predicted"/>
<evidence type="ECO:0000313" key="4">
    <source>
        <dbReference type="Proteomes" id="UP001165160"/>
    </source>
</evidence>
<dbReference type="Proteomes" id="UP001165160">
    <property type="component" value="Unassembled WGS sequence"/>
</dbReference>
<evidence type="ECO:0000313" key="3">
    <source>
        <dbReference type="EMBL" id="GMH98750.1"/>
    </source>
</evidence>
<organism evidence="3 4">
    <name type="scientific">Triparma verrucosa</name>
    <dbReference type="NCBI Taxonomy" id="1606542"/>
    <lineage>
        <taxon>Eukaryota</taxon>
        <taxon>Sar</taxon>
        <taxon>Stramenopiles</taxon>
        <taxon>Ochrophyta</taxon>
        <taxon>Bolidophyceae</taxon>
        <taxon>Parmales</taxon>
        <taxon>Triparmaceae</taxon>
        <taxon>Triparma</taxon>
    </lineage>
</organism>
<feature type="compositionally biased region" description="Basic residues" evidence="1">
    <location>
        <begin position="217"/>
        <end position="238"/>
    </location>
</feature>
<accession>A0A9W7F1M8</accession>
<feature type="compositionally biased region" description="Acidic residues" evidence="1">
    <location>
        <begin position="107"/>
        <end position="117"/>
    </location>
</feature>
<gene>
    <name evidence="3" type="ORF">TrVE_jg2076</name>
</gene>
<feature type="transmembrane region" description="Helical" evidence="2">
    <location>
        <begin position="484"/>
        <end position="502"/>
    </location>
</feature>
<feature type="compositionally biased region" description="Basic residues" evidence="1">
    <location>
        <begin position="280"/>
        <end position="291"/>
    </location>
</feature>